<dbReference type="Proteomes" id="UP001626628">
    <property type="component" value="Chromosome"/>
</dbReference>
<dbReference type="RefSeq" id="WP_399150992.1">
    <property type="nucleotide sequence ID" value="NZ_CP147982.1"/>
</dbReference>
<dbReference type="EMBL" id="CP147982">
    <property type="protein sequence ID" value="WXK79859.1"/>
    <property type="molecule type" value="Genomic_DNA"/>
</dbReference>
<sequence>MALDDDLDRLSRDELAAEVRRLRTGIRAHRDSSGHDLCWHHPRLWGLLPEGVEPEVAVPPWPRFLRGCVRYRESLDSQLPNAPVHDREYGG</sequence>
<evidence type="ECO:0000313" key="2">
    <source>
        <dbReference type="Proteomes" id="UP001626628"/>
    </source>
</evidence>
<evidence type="ECO:0000313" key="1">
    <source>
        <dbReference type="EMBL" id="WXK79859.1"/>
    </source>
</evidence>
<keyword evidence="2" id="KW-1185">Reference proteome</keyword>
<organism evidence="1 2">
    <name type="scientific">Streptomyces sirii</name>
    <dbReference type="NCBI Taxonomy" id="3127701"/>
    <lineage>
        <taxon>Bacteria</taxon>
        <taxon>Bacillati</taxon>
        <taxon>Actinomycetota</taxon>
        <taxon>Actinomycetes</taxon>
        <taxon>Kitasatosporales</taxon>
        <taxon>Streptomycetaceae</taxon>
        <taxon>Streptomyces</taxon>
    </lineage>
</organism>
<accession>A0ABZ2QTI1</accession>
<reference evidence="1 2" key="1">
    <citation type="submission" date="2024-03" db="EMBL/GenBank/DDBJ databases">
        <title>The complete genome of Streptomyces sirii sp.nov.</title>
        <authorList>
            <person name="Zakalyukina Y.V."/>
            <person name="Belik A.R."/>
            <person name="Biryukov M.V."/>
            <person name="Baturina O.A."/>
            <person name="Kabilov M.R."/>
        </authorList>
    </citation>
    <scope>NUCLEOTIDE SEQUENCE [LARGE SCALE GENOMIC DNA]</scope>
    <source>
        <strain evidence="1 2">BP-8</strain>
    </source>
</reference>
<gene>
    <name evidence="1" type="ORF">WAB15_29810</name>
</gene>
<proteinExistence type="predicted"/>
<name>A0ABZ2QTI1_9ACTN</name>
<protein>
    <submittedName>
        <fullName evidence="1">Uncharacterized protein</fullName>
    </submittedName>
</protein>